<reference evidence="2 3" key="1">
    <citation type="journal article" date="2021" name="Commun. Biol.">
        <title>The genome of Shorea leprosula (Dipterocarpaceae) highlights the ecological relevance of drought in aseasonal tropical rainforests.</title>
        <authorList>
            <person name="Ng K.K.S."/>
            <person name="Kobayashi M.J."/>
            <person name="Fawcett J.A."/>
            <person name="Hatakeyama M."/>
            <person name="Paape T."/>
            <person name="Ng C.H."/>
            <person name="Ang C.C."/>
            <person name="Tnah L.H."/>
            <person name="Lee C.T."/>
            <person name="Nishiyama T."/>
            <person name="Sese J."/>
            <person name="O'Brien M.J."/>
            <person name="Copetti D."/>
            <person name="Mohd Noor M.I."/>
            <person name="Ong R.C."/>
            <person name="Putra M."/>
            <person name="Sireger I.Z."/>
            <person name="Indrioko S."/>
            <person name="Kosugi Y."/>
            <person name="Izuno A."/>
            <person name="Isagi Y."/>
            <person name="Lee S.L."/>
            <person name="Shimizu K.K."/>
        </authorList>
    </citation>
    <scope>NUCLEOTIDE SEQUENCE [LARGE SCALE GENOMIC DNA]</scope>
    <source>
        <strain evidence="2">214</strain>
    </source>
</reference>
<sequence>MKKELVLADFEVDLRLARGLKTKHVAQRNFMFRNSSSSFKDSEKHGNSCYKGIGKEVAFLDPEYEMFCNSLEQSDHFDEDDEVDVSQEYVDEDMDPNYEIFLRNSREDGKSYVLEVPEELLVIKYEDEDGDFCDFENKRTPKDRRKGESGKRNLGGGSEELEIVPERHCLPAPHFPTFEGNHKMLCNVEDESYLLFLKSLETNGESLALLPKAGQKRIYYEDDESSDSEVMVVDPFCDGCYNPCVSSKGYLSLLGEESFEEIKAPSQSLFREKLMDILKEPFSQSEYDDLWESFNLKRPVEGIRMLRNGRETTYKIKTRAKSYCDDYRELNHHIASARGNRHKILNLLRGFFYWLKACAGANERHNMGNGKTEWAWIPISGFRNWLSG</sequence>
<organism evidence="2 3">
    <name type="scientific">Rubroshorea leprosula</name>
    <dbReference type="NCBI Taxonomy" id="152421"/>
    <lineage>
        <taxon>Eukaryota</taxon>
        <taxon>Viridiplantae</taxon>
        <taxon>Streptophyta</taxon>
        <taxon>Embryophyta</taxon>
        <taxon>Tracheophyta</taxon>
        <taxon>Spermatophyta</taxon>
        <taxon>Magnoliopsida</taxon>
        <taxon>eudicotyledons</taxon>
        <taxon>Gunneridae</taxon>
        <taxon>Pentapetalae</taxon>
        <taxon>rosids</taxon>
        <taxon>malvids</taxon>
        <taxon>Malvales</taxon>
        <taxon>Dipterocarpaceae</taxon>
        <taxon>Rubroshorea</taxon>
    </lineage>
</organism>
<protein>
    <submittedName>
        <fullName evidence="2">Uncharacterized protein</fullName>
    </submittedName>
</protein>
<evidence type="ECO:0000313" key="3">
    <source>
        <dbReference type="Proteomes" id="UP001054252"/>
    </source>
</evidence>
<dbReference type="Proteomes" id="UP001054252">
    <property type="component" value="Unassembled WGS sequence"/>
</dbReference>
<gene>
    <name evidence="2" type="ORF">SLEP1_g11461</name>
</gene>
<dbReference type="EMBL" id="BPVZ01000012">
    <property type="protein sequence ID" value="GKU98454.1"/>
    <property type="molecule type" value="Genomic_DNA"/>
</dbReference>
<evidence type="ECO:0000313" key="2">
    <source>
        <dbReference type="EMBL" id="GKU98454.1"/>
    </source>
</evidence>
<comment type="caution">
    <text evidence="2">The sequence shown here is derived from an EMBL/GenBank/DDBJ whole genome shotgun (WGS) entry which is preliminary data.</text>
</comment>
<evidence type="ECO:0000256" key="1">
    <source>
        <dbReference type="SAM" id="MobiDB-lite"/>
    </source>
</evidence>
<dbReference type="PANTHER" id="PTHR34194">
    <property type="entry name" value="F14J8.16 PROTEIN"/>
    <property type="match status" value="1"/>
</dbReference>
<name>A0AAV5IMS5_9ROSI</name>
<dbReference type="PANTHER" id="PTHR34194:SF2">
    <property type="entry name" value="F14J8.16 PROTEIN"/>
    <property type="match status" value="1"/>
</dbReference>
<keyword evidence="3" id="KW-1185">Reference proteome</keyword>
<dbReference type="AlphaFoldDB" id="A0AAV5IMS5"/>
<feature type="compositionally biased region" description="Basic and acidic residues" evidence="1">
    <location>
        <begin position="135"/>
        <end position="151"/>
    </location>
</feature>
<proteinExistence type="predicted"/>
<feature type="region of interest" description="Disordered" evidence="1">
    <location>
        <begin position="134"/>
        <end position="158"/>
    </location>
</feature>
<accession>A0AAV5IMS5</accession>